<evidence type="ECO:0000259" key="5">
    <source>
        <dbReference type="PROSITE" id="PS50977"/>
    </source>
</evidence>
<keyword evidence="1" id="KW-0805">Transcription regulation</keyword>
<dbReference type="PANTHER" id="PTHR47506:SF6">
    <property type="entry name" value="HTH-TYPE TRANSCRIPTIONAL REPRESSOR NEMR"/>
    <property type="match status" value="1"/>
</dbReference>
<dbReference type="GO" id="GO:0003677">
    <property type="term" value="F:DNA binding"/>
    <property type="evidence" value="ECO:0007669"/>
    <property type="project" value="UniProtKB-UniRule"/>
</dbReference>
<evidence type="ECO:0000256" key="1">
    <source>
        <dbReference type="ARBA" id="ARBA00023015"/>
    </source>
</evidence>
<comment type="caution">
    <text evidence="6">The sequence shown here is derived from an EMBL/GenBank/DDBJ whole genome shotgun (WGS) entry which is preliminary data.</text>
</comment>
<feature type="domain" description="HTH tetR-type" evidence="5">
    <location>
        <begin position="9"/>
        <end position="69"/>
    </location>
</feature>
<dbReference type="PROSITE" id="PS50977">
    <property type="entry name" value="HTH_TETR_2"/>
    <property type="match status" value="1"/>
</dbReference>
<dbReference type="EMBL" id="JACHDO010000001">
    <property type="protein sequence ID" value="MBB5491594.1"/>
    <property type="molecule type" value="Genomic_DNA"/>
</dbReference>
<accession>A0A840W6F3</accession>
<dbReference type="Proteomes" id="UP000579647">
    <property type="component" value="Unassembled WGS sequence"/>
</dbReference>
<dbReference type="RefSeq" id="WP_184365251.1">
    <property type="nucleotide sequence ID" value="NZ_BAAAKM010000068.1"/>
</dbReference>
<proteinExistence type="predicted"/>
<evidence type="ECO:0000313" key="6">
    <source>
        <dbReference type="EMBL" id="MBB5491594.1"/>
    </source>
</evidence>
<reference evidence="6 7" key="1">
    <citation type="submission" date="2020-08" db="EMBL/GenBank/DDBJ databases">
        <title>Sequencing the genomes of 1000 actinobacteria strains.</title>
        <authorList>
            <person name="Klenk H.-P."/>
        </authorList>
    </citation>
    <scope>NUCLEOTIDE SEQUENCE [LARGE SCALE GENOMIC DNA]</scope>
    <source>
        <strain evidence="6 7">DSM 44598</strain>
    </source>
</reference>
<evidence type="ECO:0000313" key="7">
    <source>
        <dbReference type="Proteomes" id="UP000579647"/>
    </source>
</evidence>
<dbReference type="PANTHER" id="PTHR47506">
    <property type="entry name" value="TRANSCRIPTIONAL REGULATORY PROTEIN"/>
    <property type="match status" value="1"/>
</dbReference>
<name>A0A840W6F3_9ACTN</name>
<dbReference type="AlphaFoldDB" id="A0A840W6F3"/>
<organism evidence="6 7">
    <name type="scientific">Nocardiopsis metallicus</name>
    <dbReference type="NCBI Taxonomy" id="179819"/>
    <lineage>
        <taxon>Bacteria</taxon>
        <taxon>Bacillati</taxon>
        <taxon>Actinomycetota</taxon>
        <taxon>Actinomycetes</taxon>
        <taxon>Streptosporangiales</taxon>
        <taxon>Nocardiopsidaceae</taxon>
        <taxon>Nocardiopsis</taxon>
    </lineage>
</organism>
<evidence type="ECO:0000256" key="3">
    <source>
        <dbReference type="ARBA" id="ARBA00023163"/>
    </source>
</evidence>
<feature type="DNA-binding region" description="H-T-H motif" evidence="4">
    <location>
        <begin position="32"/>
        <end position="51"/>
    </location>
</feature>
<keyword evidence="3" id="KW-0804">Transcription</keyword>
<evidence type="ECO:0000256" key="4">
    <source>
        <dbReference type="PROSITE-ProRule" id="PRU00335"/>
    </source>
</evidence>
<keyword evidence="2 4" id="KW-0238">DNA-binding</keyword>
<dbReference type="InterPro" id="IPR001647">
    <property type="entry name" value="HTH_TetR"/>
</dbReference>
<dbReference type="Pfam" id="PF00440">
    <property type="entry name" value="TetR_N"/>
    <property type="match status" value="1"/>
</dbReference>
<sequence>MADEKTRKRLTAEDWARAAMAAISEGGLSAVAVEPIAARLGATKGSFYWHFANRDALIAAALDLWEREHTEAVVAYVEAEPDAHAKLRRLFRDVTVWAASAAENRIEVALLATASHPLVAPAVARITEHRVSYVASLYEELGASPERSRHQALLAFTAWLGYMQLVHATPGVLPGGAGASAYLDFVLDQSVTPQGIADG</sequence>
<dbReference type="SUPFAM" id="SSF46689">
    <property type="entry name" value="Homeodomain-like"/>
    <property type="match status" value="1"/>
</dbReference>
<evidence type="ECO:0000256" key="2">
    <source>
        <dbReference type="ARBA" id="ARBA00023125"/>
    </source>
</evidence>
<dbReference type="Gene3D" id="1.10.357.10">
    <property type="entry name" value="Tetracycline Repressor, domain 2"/>
    <property type="match status" value="1"/>
</dbReference>
<dbReference type="InterPro" id="IPR009057">
    <property type="entry name" value="Homeodomain-like_sf"/>
</dbReference>
<protein>
    <submittedName>
        <fullName evidence="6">AcrR family transcriptional regulator</fullName>
    </submittedName>
</protein>
<keyword evidence="7" id="KW-1185">Reference proteome</keyword>
<gene>
    <name evidence="6" type="ORF">HNR07_002731</name>
</gene>